<evidence type="ECO:0000313" key="3">
    <source>
        <dbReference type="Proteomes" id="UP000325081"/>
    </source>
</evidence>
<keyword evidence="1" id="KW-0812">Transmembrane</keyword>
<dbReference type="Proteomes" id="UP000325081">
    <property type="component" value="Unassembled WGS sequence"/>
</dbReference>
<accession>A0A5A7PX19</accession>
<name>A0A5A7PX19_STRAF</name>
<protein>
    <submittedName>
        <fullName evidence="2">Sucrose transporter</fullName>
    </submittedName>
</protein>
<sequence length="263" mass="28651">MEHSSTLESGLFTFFMAVAEVLGYAVGAANSLHRRLPFAAKIDESGARFKFFHHRGTCPCWPPVGPPLHVGLVVGSVAGLVGEEPLDHVRITESRWGLSSQHFKASLASERTSSTGQYPIVRSSTPPNYPDSIVISTWCESPIAGQAVRICISMTLNKHTSNLVQACLKCRAEAVSGMPVAASIANQRCDCCFEEDDRNGERTIKTCLCATAFLSVSRLKAVLGCHDVVLGDLCSMVVGLFGHPNKRLQACRRWLYKLQNVDD</sequence>
<keyword evidence="3" id="KW-1185">Reference proteome</keyword>
<keyword evidence="1" id="KW-0472">Membrane</keyword>
<comment type="caution">
    <text evidence="2">The sequence shown here is derived from an EMBL/GenBank/DDBJ whole genome shotgun (WGS) entry which is preliminary data.</text>
</comment>
<dbReference type="EMBL" id="BKCP01005294">
    <property type="protein sequence ID" value="GER37181.1"/>
    <property type="molecule type" value="Genomic_DNA"/>
</dbReference>
<reference evidence="3" key="1">
    <citation type="journal article" date="2019" name="Curr. Biol.">
        <title>Genome Sequence of Striga asiatica Provides Insight into the Evolution of Plant Parasitism.</title>
        <authorList>
            <person name="Yoshida S."/>
            <person name="Kim S."/>
            <person name="Wafula E.K."/>
            <person name="Tanskanen J."/>
            <person name="Kim Y.M."/>
            <person name="Honaas L."/>
            <person name="Yang Z."/>
            <person name="Spallek T."/>
            <person name="Conn C.E."/>
            <person name="Ichihashi Y."/>
            <person name="Cheong K."/>
            <person name="Cui S."/>
            <person name="Der J.P."/>
            <person name="Gundlach H."/>
            <person name="Jiao Y."/>
            <person name="Hori C."/>
            <person name="Ishida J.K."/>
            <person name="Kasahara H."/>
            <person name="Kiba T."/>
            <person name="Kim M.S."/>
            <person name="Koo N."/>
            <person name="Laohavisit A."/>
            <person name="Lee Y.H."/>
            <person name="Lumba S."/>
            <person name="McCourt P."/>
            <person name="Mortimer J.C."/>
            <person name="Mutuku J.M."/>
            <person name="Nomura T."/>
            <person name="Sasaki-Sekimoto Y."/>
            <person name="Seto Y."/>
            <person name="Wang Y."/>
            <person name="Wakatake T."/>
            <person name="Sakakibara H."/>
            <person name="Demura T."/>
            <person name="Yamaguchi S."/>
            <person name="Yoneyama K."/>
            <person name="Manabe R.I."/>
            <person name="Nelson D.C."/>
            <person name="Schulman A.H."/>
            <person name="Timko M.P."/>
            <person name="dePamphilis C.W."/>
            <person name="Choi D."/>
            <person name="Shirasu K."/>
        </authorList>
    </citation>
    <scope>NUCLEOTIDE SEQUENCE [LARGE SCALE GENOMIC DNA]</scope>
    <source>
        <strain evidence="3">cv. UVA1</strain>
    </source>
</reference>
<evidence type="ECO:0000313" key="2">
    <source>
        <dbReference type="EMBL" id="GER37181.1"/>
    </source>
</evidence>
<organism evidence="2 3">
    <name type="scientific">Striga asiatica</name>
    <name type="common">Asiatic witchweed</name>
    <name type="synonym">Buchnera asiatica</name>
    <dbReference type="NCBI Taxonomy" id="4170"/>
    <lineage>
        <taxon>Eukaryota</taxon>
        <taxon>Viridiplantae</taxon>
        <taxon>Streptophyta</taxon>
        <taxon>Embryophyta</taxon>
        <taxon>Tracheophyta</taxon>
        <taxon>Spermatophyta</taxon>
        <taxon>Magnoliopsida</taxon>
        <taxon>eudicotyledons</taxon>
        <taxon>Gunneridae</taxon>
        <taxon>Pentapetalae</taxon>
        <taxon>asterids</taxon>
        <taxon>lamiids</taxon>
        <taxon>Lamiales</taxon>
        <taxon>Orobanchaceae</taxon>
        <taxon>Buchnereae</taxon>
        <taxon>Striga</taxon>
    </lineage>
</organism>
<dbReference type="AlphaFoldDB" id="A0A5A7PX19"/>
<gene>
    <name evidence="2" type="ORF">STAS_13573</name>
</gene>
<evidence type="ECO:0000256" key="1">
    <source>
        <dbReference type="SAM" id="Phobius"/>
    </source>
</evidence>
<proteinExistence type="predicted"/>
<feature type="transmembrane region" description="Helical" evidence="1">
    <location>
        <begin position="12"/>
        <end position="32"/>
    </location>
</feature>
<keyword evidence="1" id="KW-1133">Transmembrane helix</keyword>